<feature type="region of interest" description="Disordered" evidence="6">
    <location>
        <begin position="119"/>
        <end position="142"/>
    </location>
</feature>
<feature type="compositionally biased region" description="Low complexity" evidence="6">
    <location>
        <begin position="309"/>
        <end position="321"/>
    </location>
</feature>
<feature type="region of interest" description="Disordered" evidence="6">
    <location>
        <begin position="691"/>
        <end position="719"/>
    </location>
</feature>
<dbReference type="PROSITE" id="PS51421">
    <property type="entry name" value="RAS"/>
    <property type="match status" value="1"/>
</dbReference>
<dbReference type="PANTHER" id="PTHR47981:SF39">
    <property type="entry name" value="RAS-RELATED PROTEIN RAB"/>
    <property type="match status" value="1"/>
</dbReference>
<dbReference type="GO" id="GO:0090385">
    <property type="term" value="P:phagosome-lysosome fusion"/>
    <property type="evidence" value="ECO:0007669"/>
    <property type="project" value="TreeGrafter"/>
</dbReference>
<dbReference type="EMBL" id="JACMRX010000004">
    <property type="protein sequence ID" value="KAF7991386.1"/>
    <property type="molecule type" value="Genomic_DNA"/>
</dbReference>
<dbReference type="Proteomes" id="UP000639338">
    <property type="component" value="Unassembled WGS sequence"/>
</dbReference>
<dbReference type="Pfam" id="PF00071">
    <property type="entry name" value="Ras"/>
    <property type="match status" value="1"/>
</dbReference>
<feature type="region of interest" description="Disordered" evidence="6">
    <location>
        <begin position="483"/>
        <end position="506"/>
    </location>
</feature>
<feature type="region of interest" description="Disordered" evidence="6">
    <location>
        <begin position="1"/>
        <end position="49"/>
    </location>
</feature>
<dbReference type="InterPro" id="IPR030697">
    <property type="entry name" value="Rab29/Rab38/Rab32"/>
</dbReference>
<dbReference type="PRINTS" id="PR00449">
    <property type="entry name" value="RASTRNSFRMNG"/>
</dbReference>
<keyword evidence="2" id="KW-0547">Nucleotide-binding</keyword>
<gene>
    <name evidence="7" type="ORF">HCN44_002948</name>
</gene>
<evidence type="ECO:0000256" key="1">
    <source>
        <dbReference type="ARBA" id="ARBA00006270"/>
    </source>
</evidence>
<feature type="compositionally biased region" description="Polar residues" evidence="6">
    <location>
        <begin position="706"/>
        <end position="719"/>
    </location>
</feature>
<dbReference type="AlphaFoldDB" id="A0A834XSI5"/>
<keyword evidence="8" id="KW-1185">Reference proteome</keyword>
<evidence type="ECO:0000313" key="7">
    <source>
        <dbReference type="EMBL" id="KAF7991386.1"/>
    </source>
</evidence>
<reference evidence="7 8" key="1">
    <citation type="submission" date="2020-08" db="EMBL/GenBank/DDBJ databases">
        <title>Aphidius gifuensis genome sequencing and assembly.</title>
        <authorList>
            <person name="Du Z."/>
        </authorList>
    </citation>
    <scope>NUCLEOTIDE SEQUENCE [LARGE SCALE GENOMIC DNA]</scope>
    <source>
        <strain evidence="7">YNYX2018</strain>
        <tissue evidence="7">Adults</tissue>
    </source>
</reference>
<feature type="compositionally biased region" description="Polar residues" evidence="6">
    <location>
        <begin position="8"/>
        <end position="20"/>
    </location>
</feature>
<evidence type="ECO:0000256" key="3">
    <source>
        <dbReference type="ARBA" id="ARBA00023134"/>
    </source>
</evidence>
<dbReference type="FunFam" id="3.40.50.300:FF:000222">
    <property type="entry name" value="RAB32, member RAS oncogene family"/>
    <property type="match status" value="1"/>
</dbReference>
<dbReference type="OrthoDB" id="245989at2759"/>
<dbReference type="Gene3D" id="3.40.50.300">
    <property type="entry name" value="P-loop containing nucleotide triphosphate hydrolases"/>
    <property type="match status" value="1"/>
</dbReference>
<protein>
    <submittedName>
        <fullName evidence="7">Uncharacterized protein</fullName>
    </submittedName>
</protein>
<dbReference type="PANTHER" id="PTHR47981">
    <property type="entry name" value="RAB FAMILY"/>
    <property type="match status" value="1"/>
</dbReference>
<dbReference type="SMART" id="SM00176">
    <property type="entry name" value="RAN"/>
    <property type="match status" value="1"/>
</dbReference>
<dbReference type="GO" id="GO:0005525">
    <property type="term" value="F:GTP binding"/>
    <property type="evidence" value="ECO:0007669"/>
    <property type="project" value="UniProtKB-KW"/>
</dbReference>
<dbReference type="SMART" id="SM00174">
    <property type="entry name" value="RHO"/>
    <property type="match status" value="1"/>
</dbReference>
<dbReference type="GO" id="GO:0005770">
    <property type="term" value="C:late endosome"/>
    <property type="evidence" value="ECO:0007669"/>
    <property type="project" value="TreeGrafter"/>
</dbReference>
<dbReference type="CDD" id="cd04107">
    <property type="entry name" value="Rab32_Rab38"/>
    <property type="match status" value="1"/>
</dbReference>
<dbReference type="GO" id="GO:0003924">
    <property type="term" value="F:GTPase activity"/>
    <property type="evidence" value="ECO:0007669"/>
    <property type="project" value="InterPro"/>
</dbReference>
<name>A0A834XSI5_APHGI</name>
<feature type="compositionally biased region" description="Basic and acidic residues" evidence="6">
    <location>
        <begin position="24"/>
        <end position="33"/>
    </location>
</feature>
<feature type="compositionally biased region" description="Polar residues" evidence="6">
    <location>
        <begin position="39"/>
        <end position="49"/>
    </location>
</feature>
<dbReference type="SMART" id="SM00175">
    <property type="entry name" value="RAB"/>
    <property type="match status" value="1"/>
</dbReference>
<accession>A0A834XSI5</accession>
<dbReference type="NCBIfam" id="TIGR00231">
    <property type="entry name" value="small_GTP"/>
    <property type="match status" value="1"/>
</dbReference>
<organism evidence="7 8">
    <name type="scientific">Aphidius gifuensis</name>
    <name type="common">Parasitoid wasp</name>
    <dbReference type="NCBI Taxonomy" id="684658"/>
    <lineage>
        <taxon>Eukaryota</taxon>
        <taxon>Metazoa</taxon>
        <taxon>Ecdysozoa</taxon>
        <taxon>Arthropoda</taxon>
        <taxon>Hexapoda</taxon>
        <taxon>Insecta</taxon>
        <taxon>Pterygota</taxon>
        <taxon>Neoptera</taxon>
        <taxon>Endopterygota</taxon>
        <taxon>Hymenoptera</taxon>
        <taxon>Apocrita</taxon>
        <taxon>Ichneumonoidea</taxon>
        <taxon>Braconidae</taxon>
        <taxon>Aphidiinae</taxon>
        <taxon>Aphidius</taxon>
    </lineage>
</organism>
<evidence type="ECO:0000256" key="2">
    <source>
        <dbReference type="ARBA" id="ARBA00022741"/>
    </source>
</evidence>
<feature type="region of interest" description="Disordered" evidence="6">
    <location>
        <begin position="154"/>
        <end position="179"/>
    </location>
</feature>
<dbReference type="PROSITE" id="PS51419">
    <property type="entry name" value="RAB"/>
    <property type="match status" value="1"/>
</dbReference>
<feature type="region of interest" description="Disordered" evidence="6">
    <location>
        <begin position="305"/>
        <end position="336"/>
    </location>
</feature>
<dbReference type="SUPFAM" id="SSF52540">
    <property type="entry name" value="P-loop containing nucleoside triphosphate hydrolases"/>
    <property type="match status" value="1"/>
</dbReference>
<comment type="caution">
    <text evidence="7">The sequence shown here is derived from an EMBL/GenBank/DDBJ whole genome shotgun (WGS) entry which is preliminary data.</text>
</comment>
<dbReference type="GO" id="GO:0005764">
    <property type="term" value="C:lysosome"/>
    <property type="evidence" value="ECO:0007669"/>
    <property type="project" value="TreeGrafter"/>
</dbReference>
<evidence type="ECO:0000256" key="6">
    <source>
        <dbReference type="SAM" id="MobiDB-lite"/>
    </source>
</evidence>
<keyword evidence="5" id="KW-0636">Prenylation</keyword>
<feature type="compositionally biased region" description="Polar residues" evidence="6">
    <location>
        <begin position="322"/>
        <end position="336"/>
    </location>
</feature>
<dbReference type="GO" id="GO:0008333">
    <property type="term" value="P:endosome to lysosome transport"/>
    <property type="evidence" value="ECO:0007669"/>
    <property type="project" value="TreeGrafter"/>
</dbReference>
<comment type="similarity">
    <text evidence="1">Belongs to the small GTPase superfamily. Rab family.</text>
</comment>
<evidence type="ECO:0000256" key="4">
    <source>
        <dbReference type="ARBA" id="ARBA00023288"/>
    </source>
</evidence>
<proteinExistence type="inferred from homology"/>
<keyword evidence="4" id="KW-0449">Lipoprotein</keyword>
<feature type="compositionally biased region" description="Polar residues" evidence="6">
    <location>
        <begin position="495"/>
        <end position="505"/>
    </location>
</feature>
<dbReference type="InterPro" id="IPR001806">
    <property type="entry name" value="Small_GTPase"/>
</dbReference>
<dbReference type="InterPro" id="IPR027417">
    <property type="entry name" value="P-loop_NTPase"/>
</dbReference>
<evidence type="ECO:0000256" key="5">
    <source>
        <dbReference type="ARBA" id="ARBA00023289"/>
    </source>
</evidence>
<feature type="compositionally biased region" description="Low complexity" evidence="6">
    <location>
        <begin position="167"/>
        <end position="176"/>
    </location>
</feature>
<keyword evidence="3" id="KW-0342">GTP-binding</keyword>
<sequence length="719" mass="80320">MNKESGNEEASTTAADTLTIINKKKNEENKNLQDDNNIDESNSSLDTLTGSSEAQIFVDNIDKIVEKKKGRFGSFKNTLFKTKKKNKSFDCQTSTDVEFYEDDSTATKEINNKTMDDNQIKESVSSSTSTTNQTVKKMMKKRKSIVRKLSLNKFRIGTSEQDKQETQSGQSSPSSSDTVKSIINKTSILKNSNKNDKLTTTTTTTTSSTATPMFENCKPSYTTTGGQYEQEKGVDVVDDDGGDDDDDNDDVEYFIDDPKKPDKFHEKTVKTITLLQTDLPSSVTIGTGNTQHTTVNAELKNNIESVGETTSSSSSTTTTDSQKILPTVTSSPNTLSKSSEEIIVNKKILKKKLNIKSESESSVISSEKPTIEIRKKLSLLDEKRAIFQKKYFESYSKDDSICTVIDKNCDSIDQDIAKKISRHISVRNFDGLSTIEGADYNDDDDEEEEEDISGYIEKNIDIKIDDKIDRTINTPRSLSIMSTESTDMPRRLSGDSGSTHNSVPNSGIGEKREHLYKILVIGELGAGKTSIIKRYVHQFFSQHYRATIGVDFALKVLNWDPHTIIRLQLWDIAGQERFGNMTRVYYKEAVGAFIVFDVTRSATLEAVVKWKQDLDSKVQLPDGSPIPCVLLANKCDQQKEGIVNTPGKMDDYCKEKNFSGWFETSAKENINIEEAARFLVNKILQNDQLMKGNGEQDQTDGERFALNQSPTNSKKSCSC</sequence>
<evidence type="ECO:0000313" key="8">
    <source>
        <dbReference type="Proteomes" id="UP000639338"/>
    </source>
</evidence>
<dbReference type="InterPro" id="IPR005225">
    <property type="entry name" value="Small_GTP-bd"/>
</dbReference>
<dbReference type="SMART" id="SM00173">
    <property type="entry name" value="RAS"/>
    <property type="match status" value="1"/>
</dbReference>
<dbReference type="GO" id="GO:0005802">
    <property type="term" value="C:trans-Golgi network"/>
    <property type="evidence" value="ECO:0007669"/>
    <property type="project" value="InterPro"/>
</dbReference>
<dbReference type="GO" id="GO:0045335">
    <property type="term" value="C:phagocytic vesicle"/>
    <property type="evidence" value="ECO:0007669"/>
    <property type="project" value="TreeGrafter"/>
</dbReference>